<dbReference type="AlphaFoldDB" id="A0A9J2PZM1"/>
<dbReference type="WBParaSite" id="ALUE_0001466901-mRNA-1">
    <property type="protein sequence ID" value="ALUE_0001466901-mRNA-1"/>
    <property type="gene ID" value="ALUE_0001466901"/>
</dbReference>
<dbReference type="PANTHER" id="PTHR23235:SF166">
    <property type="entry name" value="DENDRITIC ARBOR REDUCTION PROTEIN 1"/>
    <property type="match status" value="1"/>
</dbReference>
<organism evidence="6 7">
    <name type="scientific">Ascaris lumbricoides</name>
    <name type="common">Giant roundworm</name>
    <dbReference type="NCBI Taxonomy" id="6252"/>
    <lineage>
        <taxon>Eukaryota</taxon>
        <taxon>Metazoa</taxon>
        <taxon>Ecdysozoa</taxon>
        <taxon>Nematoda</taxon>
        <taxon>Chromadorea</taxon>
        <taxon>Rhabditida</taxon>
        <taxon>Spirurina</taxon>
        <taxon>Ascaridomorpha</taxon>
        <taxon>Ascaridoidea</taxon>
        <taxon>Ascarididae</taxon>
        <taxon>Ascaris</taxon>
    </lineage>
</organism>
<sequence>MTSLDLSETIHYGAQQALCSSDCDISNVFTQHYETLPTTNGFERRDFYISATNTATSFEEQDKGCIRSVPRHLSPSKLLHYECPQAILSTQVINQNIFLREKPYYCQWPACRWQFARSDELTRHYRKHTGAKPFACRSCVRTFARSDHLQVMLFGFFATFEMMPGYKLQSFLIGALEADFIPLRTPQDSWRI</sequence>
<protein>
    <submittedName>
        <fullName evidence="7">C2H2-type domain-containing protein</fullName>
    </submittedName>
</protein>
<evidence type="ECO:0000256" key="1">
    <source>
        <dbReference type="ARBA" id="ARBA00022723"/>
    </source>
</evidence>
<accession>A0A9J2PZM1</accession>
<keyword evidence="1" id="KW-0479">Metal-binding</keyword>
<reference evidence="7" key="1">
    <citation type="submission" date="2023-03" db="UniProtKB">
        <authorList>
            <consortium name="WormBaseParasite"/>
        </authorList>
    </citation>
    <scope>IDENTIFICATION</scope>
</reference>
<dbReference type="PROSITE" id="PS00028">
    <property type="entry name" value="ZINC_FINGER_C2H2_1"/>
    <property type="match status" value="1"/>
</dbReference>
<dbReference type="SUPFAM" id="SSF57667">
    <property type="entry name" value="beta-beta-alpha zinc fingers"/>
    <property type="match status" value="1"/>
</dbReference>
<dbReference type="PROSITE" id="PS50157">
    <property type="entry name" value="ZINC_FINGER_C2H2_2"/>
    <property type="match status" value="1"/>
</dbReference>
<evidence type="ECO:0000256" key="4">
    <source>
        <dbReference type="PROSITE-ProRule" id="PRU00042"/>
    </source>
</evidence>
<dbReference type="GO" id="GO:0000981">
    <property type="term" value="F:DNA-binding transcription factor activity, RNA polymerase II-specific"/>
    <property type="evidence" value="ECO:0007669"/>
    <property type="project" value="TreeGrafter"/>
</dbReference>
<feature type="domain" description="C2H2-type" evidence="5">
    <location>
        <begin position="104"/>
        <end position="133"/>
    </location>
</feature>
<dbReference type="Proteomes" id="UP000036681">
    <property type="component" value="Unplaced"/>
</dbReference>
<dbReference type="Gene3D" id="3.30.160.60">
    <property type="entry name" value="Classic Zinc Finger"/>
    <property type="match status" value="2"/>
</dbReference>
<evidence type="ECO:0000259" key="5">
    <source>
        <dbReference type="PROSITE" id="PS50157"/>
    </source>
</evidence>
<name>A0A9J2PZM1_ASCLU</name>
<proteinExistence type="predicted"/>
<dbReference type="InterPro" id="IPR013087">
    <property type="entry name" value="Znf_C2H2_type"/>
</dbReference>
<dbReference type="GO" id="GO:0000978">
    <property type="term" value="F:RNA polymerase II cis-regulatory region sequence-specific DNA binding"/>
    <property type="evidence" value="ECO:0007669"/>
    <property type="project" value="TreeGrafter"/>
</dbReference>
<evidence type="ECO:0000313" key="7">
    <source>
        <dbReference type="WBParaSite" id="ALUE_0001466901-mRNA-1"/>
    </source>
</evidence>
<dbReference type="FunFam" id="3.30.160.60:FF:000007">
    <property type="entry name" value="Basic krueppel-like factor 3"/>
    <property type="match status" value="1"/>
</dbReference>
<dbReference type="PANTHER" id="PTHR23235">
    <property type="entry name" value="KRUEPPEL-LIKE TRANSCRIPTION FACTOR"/>
    <property type="match status" value="1"/>
</dbReference>
<keyword evidence="2 4" id="KW-0863">Zinc-finger</keyword>
<keyword evidence="3" id="KW-0862">Zinc</keyword>
<keyword evidence="6" id="KW-1185">Reference proteome</keyword>
<evidence type="ECO:0000313" key="6">
    <source>
        <dbReference type="Proteomes" id="UP000036681"/>
    </source>
</evidence>
<evidence type="ECO:0000256" key="2">
    <source>
        <dbReference type="ARBA" id="ARBA00022771"/>
    </source>
</evidence>
<dbReference type="InterPro" id="IPR036236">
    <property type="entry name" value="Znf_C2H2_sf"/>
</dbReference>
<dbReference type="GO" id="GO:0008270">
    <property type="term" value="F:zinc ion binding"/>
    <property type="evidence" value="ECO:0007669"/>
    <property type="project" value="UniProtKB-KW"/>
</dbReference>
<evidence type="ECO:0000256" key="3">
    <source>
        <dbReference type="ARBA" id="ARBA00022833"/>
    </source>
</evidence>